<evidence type="ECO:0008006" key="4">
    <source>
        <dbReference type="Google" id="ProtNLM"/>
    </source>
</evidence>
<reference evidence="2 3" key="1">
    <citation type="journal article" date="2015" name="Nature">
        <title>rRNA introns, odd ribosomes, and small enigmatic genomes across a large radiation of phyla.</title>
        <authorList>
            <person name="Brown C.T."/>
            <person name="Hug L.A."/>
            <person name="Thomas B.C."/>
            <person name="Sharon I."/>
            <person name="Castelle C.J."/>
            <person name="Singh A."/>
            <person name="Wilkins M.J."/>
            <person name="Williams K.H."/>
            <person name="Banfield J.F."/>
        </authorList>
    </citation>
    <scope>NUCLEOTIDE SEQUENCE [LARGE SCALE GENOMIC DNA]</scope>
</reference>
<keyword evidence="1" id="KW-0472">Membrane</keyword>
<evidence type="ECO:0000256" key="1">
    <source>
        <dbReference type="SAM" id="Phobius"/>
    </source>
</evidence>
<accession>A0A837I9G2</accession>
<dbReference type="AlphaFoldDB" id="A0A837I9G2"/>
<feature type="transmembrane region" description="Helical" evidence="1">
    <location>
        <begin position="58"/>
        <end position="79"/>
    </location>
</feature>
<evidence type="ECO:0000313" key="2">
    <source>
        <dbReference type="EMBL" id="KKT36522.1"/>
    </source>
</evidence>
<sequence>MENKRQNIEYRILNIESKMKDSVFLEFNPIPHSPFNIQHSTFHLPHSPRTRGISLLELLIYIALLSGLMVIVSDAFIMLSKGRGQAEARSEINSAIRFAGEIIKQDVKNATAVSAPLLGVPGSTLTLTVSGDTILYDMSGGTLRRKVNAGTPEAVTGSYVTVDVPTFTRIENHNSILNATTTAIQVAMTMRYNAESGDWTYEDSLRTTVTFR</sequence>
<comment type="caution">
    <text evidence="2">The sequence shown here is derived from an EMBL/GenBank/DDBJ whole genome shotgun (WGS) entry which is preliminary data.</text>
</comment>
<organism evidence="2 3">
    <name type="scientific">Candidatus Nomurabacteria bacterium GW2011_GWB1_44_12</name>
    <dbReference type="NCBI Taxonomy" id="1618748"/>
    <lineage>
        <taxon>Bacteria</taxon>
        <taxon>Candidatus Nomuraibacteriota</taxon>
    </lineage>
</organism>
<protein>
    <recommendedName>
        <fullName evidence="4">Prepilin-type N-terminal cleavage/methylation domain-containing protein</fullName>
    </recommendedName>
</protein>
<name>A0A837I9G2_9BACT</name>
<dbReference type="Proteomes" id="UP000033815">
    <property type="component" value="Unassembled WGS sequence"/>
</dbReference>
<keyword evidence="1" id="KW-1133">Transmembrane helix</keyword>
<gene>
    <name evidence="2" type="ORF">UW25_C0005G0004</name>
</gene>
<keyword evidence="1" id="KW-0812">Transmembrane</keyword>
<evidence type="ECO:0000313" key="3">
    <source>
        <dbReference type="Proteomes" id="UP000033815"/>
    </source>
</evidence>
<proteinExistence type="predicted"/>
<dbReference type="EMBL" id="LCHP01000005">
    <property type="protein sequence ID" value="KKT36522.1"/>
    <property type="molecule type" value="Genomic_DNA"/>
</dbReference>